<protein>
    <recommendedName>
        <fullName evidence="3">F-box domain-containing protein</fullName>
    </recommendedName>
</protein>
<accession>A0ABR3A7Y1</accession>
<keyword evidence="2" id="KW-1185">Reference proteome</keyword>
<comment type="caution">
    <text evidence="1">The sequence shown here is derived from an EMBL/GenBank/DDBJ whole genome shotgun (WGS) entry which is preliminary data.</text>
</comment>
<evidence type="ECO:0000313" key="2">
    <source>
        <dbReference type="Proteomes" id="UP001437256"/>
    </source>
</evidence>
<dbReference type="Proteomes" id="UP001437256">
    <property type="component" value="Unassembled WGS sequence"/>
</dbReference>
<sequence length="159" mass="18018">MSKPKKPVIATTNGTYLPVNWSPPFRCTTTKTDRQNIGLLLFAVEKERKGYVSEINRLRGALMTLENRLDDVEKKENYLRSLLSPIHRMPPEVLMEIFKFCCHSCDANHISYSPPQLLTTLELSMVCALWRNIILATPSLWTMASVSGYASDAKSRQVA</sequence>
<name>A0ABR3A7Y1_9AGAR</name>
<dbReference type="Gene3D" id="1.20.1280.50">
    <property type="match status" value="1"/>
</dbReference>
<reference evidence="1 2" key="1">
    <citation type="submission" date="2024-05" db="EMBL/GenBank/DDBJ databases">
        <title>A draft genome resource for the thread blight pathogen Marasmius tenuissimus strain MS-2.</title>
        <authorList>
            <person name="Yulfo-Soto G.E."/>
            <person name="Baruah I.K."/>
            <person name="Amoako-Attah I."/>
            <person name="Bukari Y."/>
            <person name="Meinhardt L.W."/>
            <person name="Bailey B.A."/>
            <person name="Cohen S.P."/>
        </authorList>
    </citation>
    <scope>NUCLEOTIDE SEQUENCE [LARGE SCALE GENOMIC DNA]</scope>
    <source>
        <strain evidence="1 2">MS-2</strain>
    </source>
</reference>
<gene>
    <name evidence="1" type="ORF">AAF712_003293</name>
</gene>
<proteinExistence type="predicted"/>
<dbReference type="EMBL" id="JBBXMP010000011">
    <property type="protein sequence ID" value="KAL0069635.1"/>
    <property type="molecule type" value="Genomic_DNA"/>
</dbReference>
<evidence type="ECO:0000313" key="1">
    <source>
        <dbReference type="EMBL" id="KAL0069635.1"/>
    </source>
</evidence>
<evidence type="ECO:0008006" key="3">
    <source>
        <dbReference type="Google" id="ProtNLM"/>
    </source>
</evidence>
<organism evidence="1 2">
    <name type="scientific">Marasmius tenuissimus</name>
    <dbReference type="NCBI Taxonomy" id="585030"/>
    <lineage>
        <taxon>Eukaryota</taxon>
        <taxon>Fungi</taxon>
        <taxon>Dikarya</taxon>
        <taxon>Basidiomycota</taxon>
        <taxon>Agaricomycotina</taxon>
        <taxon>Agaricomycetes</taxon>
        <taxon>Agaricomycetidae</taxon>
        <taxon>Agaricales</taxon>
        <taxon>Marasmiineae</taxon>
        <taxon>Marasmiaceae</taxon>
        <taxon>Marasmius</taxon>
    </lineage>
</organism>